<dbReference type="GO" id="GO:0042803">
    <property type="term" value="F:protein homodimerization activity"/>
    <property type="evidence" value="ECO:0007669"/>
    <property type="project" value="Ensembl"/>
</dbReference>
<name>H0YVF9_TAEGU</name>
<dbReference type="FunCoup" id="H0YVF9">
    <property type="interactions" value="850"/>
</dbReference>
<protein>
    <recommendedName>
        <fullName evidence="6">Phosphopantothenate--cysteine ligase</fullName>
        <ecNumber evidence="5">6.3.2.51</ecNumber>
    </recommendedName>
    <alternativeName>
        <fullName evidence="7">Phosphopantothenoylcysteine synthetase</fullName>
    </alternativeName>
</protein>
<dbReference type="STRING" id="59729.ENSTGUP00000002280"/>
<dbReference type="GO" id="GO:0015937">
    <property type="term" value="P:coenzyme A biosynthetic process"/>
    <property type="evidence" value="ECO:0007669"/>
    <property type="project" value="Ensembl"/>
</dbReference>
<keyword evidence="11" id="KW-1185">Reference proteome</keyword>
<sequence>MAGTEPRARPRLPGDSSVTSDGHGRRWRSVTATTLPLTGRPTRVISVPAMAAAVKEKEEKDSEEVDAAETEGRVRAWAAEQAARGRRVALVTSGGTQVPLEARAVRFLENFSSGRRGAASAERLVRAGYAVCFLHRARSAFPWARALPPHGPALLDALRLTPGPPPGVAAAPAALPALLPALREYRRATEAGALLAIEFTALVEYLALLRAAARALAPLGSSVMFYLAAAVSDFYIPVSEMPEHKIQSSEGPLQITMKMVPKMLSPLVREWAPEAFVISFKLETDPQILLDKSRQALEKYRHQVVVANVLESRRTSVIIVTRDSQTPLSLSDEEIAQGMEIEEKIVSYLQGQHTAFIERKG</sequence>
<dbReference type="GeneTree" id="ENSGT00950000182834"/>
<evidence type="ECO:0000256" key="4">
    <source>
        <dbReference type="ARBA" id="ARBA00060296"/>
    </source>
</evidence>
<feature type="domain" description="DNA/pantothenate metabolism flavoprotein C-terminal" evidence="9">
    <location>
        <begin position="89"/>
        <end position="134"/>
    </location>
</feature>
<dbReference type="InParanoid" id="H0YVF9"/>
<evidence type="ECO:0000256" key="6">
    <source>
        <dbReference type="ARBA" id="ARBA00068949"/>
    </source>
</evidence>
<comment type="catalytic activity">
    <reaction evidence="2">
        <text>(R)-4'-phosphopantothenate + L-cysteine + ATP = N-[(R)-4-phosphopantothenoyl]-L-cysteine + AMP + diphosphate + H(+)</text>
        <dbReference type="Rhea" id="RHEA:25156"/>
        <dbReference type="ChEBI" id="CHEBI:10986"/>
        <dbReference type="ChEBI" id="CHEBI:15378"/>
        <dbReference type="ChEBI" id="CHEBI:30616"/>
        <dbReference type="ChEBI" id="CHEBI:33019"/>
        <dbReference type="ChEBI" id="CHEBI:35235"/>
        <dbReference type="ChEBI" id="CHEBI:59458"/>
        <dbReference type="ChEBI" id="CHEBI:456215"/>
        <dbReference type="EC" id="6.3.2.51"/>
    </reaction>
    <physiologicalReaction direction="left-to-right" evidence="2">
        <dbReference type="Rhea" id="RHEA:25157"/>
    </physiologicalReaction>
</comment>
<dbReference type="InterPro" id="IPR007085">
    <property type="entry name" value="DNA/pantothenate-metab_flavo_C"/>
</dbReference>
<evidence type="ECO:0000313" key="10">
    <source>
        <dbReference type="Ensembl" id="ENSTGUP00000002280.2"/>
    </source>
</evidence>
<dbReference type="SUPFAM" id="SSF102645">
    <property type="entry name" value="CoaB-like"/>
    <property type="match status" value="1"/>
</dbReference>
<evidence type="ECO:0000256" key="2">
    <source>
        <dbReference type="ARBA" id="ARBA00051127"/>
    </source>
</evidence>
<dbReference type="Ensembl" id="ENSTGUT00000002300.2">
    <property type="protein sequence ID" value="ENSTGUP00000002280.2"/>
    <property type="gene ID" value="ENSTGUG00000002212.2"/>
</dbReference>
<dbReference type="OMA" id="LERYQHH"/>
<evidence type="ECO:0000256" key="1">
    <source>
        <dbReference type="ARBA" id="ARBA00005703"/>
    </source>
</evidence>
<gene>
    <name evidence="10" type="primary">PPCS</name>
</gene>
<comment type="similarity">
    <text evidence="1">Belongs to the PPC synthetase family.</text>
</comment>
<reference evidence="10 11" key="1">
    <citation type="journal article" date="2010" name="Nature">
        <title>The genome of a songbird.</title>
        <authorList>
            <person name="Warren W.C."/>
            <person name="Clayton D.F."/>
            <person name="Ellegren H."/>
            <person name="Arnold A.P."/>
            <person name="Hillier L.W."/>
            <person name="Kunstner A."/>
            <person name="Searle S."/>
            <person name="White S."/>
            <person name="Vilella A.J."/>
            <person name="Fairley S."/>
            <person name="Heger A."/>
            <person name="Kong L."/>
            <person name="Ponting C.P."/>
            <person name="Jarvis E.D."/>
            <person name="Mello C.V."/>
            <person name="Minx P."/>
            <person name="Lovell P."/>
            <person name="Velho T.A."/>
            <person name="Ferris M."/>
            <person name="Balakrishnan C.N."/>
            <person name="Sinha S."/>
            <person name="Blatti C."/>
            <person name="London S.E."/>
            <person name="Li Y."/>
            <person name="Lin Y.C."/>
            <person name="George J."/>
            <person name="Sweedler J."/>
            <person name="Southey B."/>
            <person name="Gunaratne P."/>
            <person name="Watson M."/>
            <person name="Nam K."/>
            <person name="Backstrom N."/>
            <person name="Smeds L."/>
            <person name="Nabholz B."/>
            <person name="Itoh Y."/>
            <person name="Whitney O."/>
            <person name="Pfenning A.R."/>
            <person name="Howard J."/>
            <person name="Volker M."/>
            <person name="Skinner B.M."/>
            <person name="Griffin D.K."/>
            <person name="Ye L."/>
            <person name="McLaren W.M."/>
            <person name="Flicek P."/>
            <person name="Quesada V."/>
            <person name="Velasco G."/>
            <person name="Lopez-Otin C."/>
            <person name="Puente X.S."/>
            <person name="Olender T."/>
            <person name="Lancet D."/>
            <person name="Smit A.F."/>
            <person name="Hubley R."/>
            <person name="Konkel M.K."/>
            <person name="Walker J.A."/>
            <person name="Batzer M.A."/>
            <person name="Gu W."/>
            <person name="Pollock D.D."/>
            <person name="Chen L."/>
            <person name="Cheng Z."/>
            <person name="Eichler E.E."/>
            <person name="Stapley J."/>
            <person name="Slate J."/>
            <person name="Ekblom R."/>
            <person name="Birkhead T."/>
            <person name="Burke T."/>
            <person name="Burt D."/>
            <person name="Scharff C."/>
            <person name="Adam I."/>
            <person name="Richard H."/>
            <person name="Sultan M."/>
            <person name="Soldatov A."/>
            <person name="Lehrach H."/>
            <person name="Edwards S.V."/>
            <person name="Yang S.P."/>
            <person name="Li X."/>
            <person name="Graves T."/>
            <person name="Fulton L."/>
            <person name="Nelson J."/>
            <person name="Chinwalla A."/>
            <person name="Hou S."/>
            <person name="Mardis E.R."/>
            <person name="Wilson R.K."/>
        </authorList>
    </citation>
    <scope>NUCLEOTIDE SEQUENCE [LARGE SCALE GENOMIC DNA]</scope>
</reference>
<dbReference type="EC" id="6.3.2.51" evidence="5"/>
<evidence type="ECO:0000256" key="7">
    <source>
        <dbReference type="ARBA" id="ARBA00080986"/>
    </source>
</evidence>
<evidence type="ECO:0000313" key="11">
    <source>
        <dbReference type="Proteomes" id="UP000007754"/>
    </source>
</evidence>
<dbReference type="GO" id="GO:0006085">
    <property type="term" value="P:acetyl-CoA biosynthetic process"/>
    <property type="evidence" value="ECO:0007669"/>
    <property type="project" value="Ensembl"/>
</dbReference>
<organism evidence="10 11">
    <name type="scientific">Taeniopygia guttata</name>
    <name type="common">Zebra finch</name>
    <name type="synonym">Poephila guttata</name>
    <dbReference type="NCBI Taxonomy" id="59729"/>
    <lineage>
        <taxon>Eukaryota</taxon>
        <taxon>Metazoa</taxon>
        <taxon>Chordata</taxon>
        <taxon>Craniata</taxon>
        <taxon>Vertebrata</taxon>
        <taxon>Euteleostomi</taxon>
        <taxon>Archelosauria</taxon>
        <taxon>Archosauria</taxon>
        <taxon>Dinosauria</taxon>
        <taxon>Saurischia</taxon>
        <taxon>Theropoda</taxon>
        <taxon>Coelurosauria</taxon>
        <taxon>Aves</taxon>
        <taxon>Neognathae</taxon>
        <taxon>Neoaves</taxon>
        <taxon>Telluraves</taxon>
        <taxon>Australaves</taxon>
        <taxon>Passeriformes</taxon>
        <taxon>Passeroidea</taxon>
        <taxon>Estrildidae</taxon>
        <taxon>Estrildinae</taxon>
        <taxon>Taeniopygia</taxon>
    </lineage>
</organism>
<reference evidence="10" key="3">
    <citation type="submission" date="2025-09" db="UniProtKB">
        <authorList>
            <consortium name="Ensembl"/>
        </authorList>
    </citation>
    <scope>IDENTIFICATION</scope>
</reference>
<dbReference type="Proteomes" id="UP000007754">
    <property type="component" value="Chromosome 21"/>
</dbReference>
<comment type="function">
    <text evidence="4">Catalyzes the second step in the biosynthesis of coenzyme A from vitamin B5, where cysteine is conjugated to 4'-phosphopantothenate to form 4-phosphopantothenoylcysteine. Has a preference for ATP over CTP as a cosubstrate.</text>
</comment>
<feature type="region of interest" description="Disordered" evidence="8">
    <location>
        <begin position="1"/>
        <end position="35"/>
    </location>
</feature>
<evidence type="ECO:0000256" key="3">
    <source>
        <dbReference type="ARBA" id="ARBA00052332"/>
    </source>
</evidence>
<dbReference type="GO" id="GO:0004632">
    <property type="term" value="F:phosphopantothenate--cysteine ligase activity"/>
    <property type="evidence" value="ECO:0007669"/>
    <property type="project" value="Ensembl"/>
</dbReference>
<proteinExistence type="inferred from homology"/>
<dbReference type="FunFam" id="3.40.50.10300:FF:000002">
    <property type="entry name" value="Phosphopantothenate--cysteine ligase 2"/>
    <property type="match status" value="1"/>
</dbReference>
<feature type="domain" description="DNA/pantothenate metabolism flavoprotein C-terminal" evidence="9">
    <location>
        <begin position="222"/>
        <end position="324"/>
    </location>
</feature>
<dbReference type="AlphaFoldDB" id="H0YVF9"/>
<dbReference type="HOGENOM" id="CLU_042326_3_0_1"/>
<evidence type="ECO:0000256" key="8">
    <source>
        <dbReference type="SAM" id="MobiDB-lite"/>
    </source>
</evidence>
<evidence type="ECO:0000256" key="5">
    <source>
        <dbReference type="ARBA" id="ARBA00066585"/>
    </source>
</evidence>
<evidence type="ECO:0000259" key="9">
    <source>
        <dbReference type="Pfam" id="PF04127"/>
    </source>
</evidence>
<dbReference type="Gene3D" id="3.40.50.10300">
    <property type="entry name" value="CoaB-like"/>
    <property type="match status" value="1"/>
</dbReference>
<dbReference type="InterPro" id="IPR035929">
    <property type="entry name" value="CoaB-like_sf"/>
</dbReference>
<reference evidence="10" key="2">
    <citation type="submission" date="2025-08" db="UniProtKB">
        <authorList>
            <consortium name="Ensembl"/>
        </authorList>
    </citation>
    <scope>IDENTIFICATION</scope>
</reference>
<dbReference type="GO" id="GO:0003015">
    <property type="term" value="P:heart process"/>
    <property type="evidence" value="ECO:0007669"/>
    <property type="project" value="Ensembl"/>
</dbReference>
<dbReference type="PANTHER" id="PTHR12290">
    <property type="entry name" value="CORNICHON-RELATED"/>
    <property type="match status" value="1"/>
</dbReference>
<accession>H0YVF9</accession>
<comment type="catalytic activity">
    <reaction evidence="3">
        <text>(R)-4'-phosphopantothenate + L-cysteine + CTP = N-[(R)-4-phosphopantothenoyl]-L-cysteine + CMP + diphosphate + H(+)</text>
        <dbReference type="Rhea" id="RHEA:19397"/>
        <dbReference type="ChEBI" id="CHEBI:10986"/>
        <dbReference type="ChEBI" id="CHEBI:15378"/>
        <dbReference type="ChEBI" id="CHEBI:33019"/>
        <dbReference type="ChEBI" id="CHEBI:35235"/>
        <dbReference type="ChEBI" id="CHEBI:37563"/>
        <dbReference type="ChEBI" id="CHEBI:59458"/>
        <dbReference type="ChEBI" id="CHEBI:60377"/>
    </reaction>
    <physiologicalReaction direction="left-to-right" evidence="3">
        <dbReference type="Rhea" id="RHEA:19398"/>
    </physiologicalReaction>
</comment>
<dbReference type="Pfam" id="PF04127">
    <property type="entry name" value="DFP"/>
    <property type="match status" value="2"/>
</dbReference>